<dbReference type="Gene3D" id="2.60.40.10">
    <property type="entry name" value="Immunoglobulins"/>
    <property type="match status" value="1"/>
</dbReference>
<feature type="chain" id="PRO_5047328800" evidence="2">
    <location>
        <begin position="34"/>
        <end position="292"/>
    </location>
</feature>
<gene>
    <name evidence="4" type="ORF">JK358_14855</name>
</gene>
<dbReference type="EMBL" id="JAERRJ010000005">
    <property type="protein sequence ID" value="MBL1075673.1"/>
    <property type="molecule type" value="Genomic_DNA"/>
</dbReference>
<name>A0ABS1M4U2_9NOCA</name>
<feature type="domain" description="Bacterial Ig-like" evidence="3">
    <location>
        <begin position="190"/>
        <end position="267"/>
    </location>
</feature>
<comment type="caution">
    <text evidence="4">The sequence shown here is derived from an EMBL/GenBank/DDBJ whole genome shotgun (WGS) entry which is preliminary data.</text>
</comment>
<dbReference type="Proteomes" id="UP000602198">
    <property type="component" value="Unassembled WGS sequence"/>
</dbReference>
<reference evidence="4 5" key="1">
    <citation type="submission" date="2021-01" db="EMBL/GenBank/DDBJ databases">
        <title>WGS of actinomycetes isolated from Thailand.</title>
        <authorList>
            <person name="Thawai C."/>
        </authorList>
    </citation>
    <scope>NUCLEOTIDE SEQUENCE [LARGE SCALE GENOMIC DNA]</scope>
    <source>
        <strain evidence="4 5">LPG 2</strain>
    </source>
</reference>
<accession>A0ABS1M4U2</accession>
<protein>
    <submittedName>
        <fullName evidence="4">Ig-like domain repeat protein</fullName>
    </submittedName>
</protein>
<proteinExistence type="predicted"/>
<keyword evidence="5" id="KW-1185">Reference proteome</keyword>
<keyword evidence="2" id="KW-0732">Signal</keyword>
<dbReference type="InterPro" id="IPR032109">
    <property type="entry name" value="Big_3_5"/>
</dbReference>
<sequence length="292" mass="29693">MVDSRIQRATGSVAALAVAAGFAVTAMSGVAAAAPGTVTWTDGNSKYTRTVSNTNPVVGDIVTVTTTFERTGIPVEYIYSVKDLHPACLTPVNGSAKMGGDQVQLDTSSSDWVRAQFGITKYPVYPNIQPKSQTFEVQYKVGVDCARDTPLMTSMHYGGSLGDGTYQGKGPTITVSSDALSTTVLADVSGAQTGKAVTLEATVSPAAAGGTIQFKAGDNVLGDIPVNANGKASFVWTPGAAGSYTIGAVFSGRTGVVGSSTSKVVTVADQPTEPNPNPGGGNTGSSSGSFKF</sequence>
<dbReference type="Pfam" id="PF16640">
    <property type="entry name" value="Big_3_5"/>
    <property type="match status" value="1"/>
</dbReference>
<feature type="region of interest" description="Disordered" evidence="1">
    <location>
        <begin position="268"/>
        <end position="292"/>
    </location>
</feature>
<dbReference type="RefSeq" id="WP_201947957.1">
    <property type="nucleotide sequence ID" value="NZ_JAERRJ010000005.1"/>
</dbReference>
<evidence type="ECO:0000256" key="1">
    <source>
        <dbReference type="SAM" id="MobiDB-lite"/>
    </source>
</evidence>
<organism evidence="4 5">
    <name type="scientific">Nocardia acididurans</name>
    <dbReference type="NCBI Taxonomy" id="2802282"/>
    <lineage>
        <taxon>Bacteria</taxon>
        <taxon>Bacillati</taxon>
        <taxon>Actinomycetota</taxon>
        <taxon>Actinomycetes</taxon>
        <taxon>Mycobacteriales</taxon>
        <taxon>Nocardiaceae</taxon>
        <taxon>Nocardia</taxon>
    </lineage>
</organism>
<dbReference type="InterPro" id="IPR013783">
    <property type="entry name" value="Ig-like_fold"/>
</dbReference>
<evidence type="ECO:0000313" key="5">
    <source>
        <dbReference type="Proteomes" id="UP000602198"/>
    </source>
</evidence>
<evidence type="ECO:0000259" key="3">
    <source>
        <dbReference type="Pfam" id="PF16640"/>
    </source>
</evidence>
<feature type="signal peptide" evidence="2">
    <location>
        <begin position="1"/>
        <end position="33"/>
    </location>
</feature>
<evidence type="ECO:0000256" key="2">
    <source>
        <dbReference type="SAM" id="SignalP"/>
    </source>
</evidence>
<evidence type="ECO:0000313" key="4">
    <source>
        <dbReference type="EMBL" id="MBL1075673.1"/>
    </source>
</evidence>